<accession>A0A7T5R466</accession>
<reference evidence="1 2" key="1">
    <citation type="submission" date="2020-07" db="EMBL/GenBank/DDBJ databases">
        <title>Huge and variable diversity of episymbiotic CPR bacteria and DPANN archaea in groundwater ecosystems.</title>
        <authorList>
            <person name="He C.Y."/>
            <person name="Keren R."/>
            <person name="Whittaker M."/>
            <person name="Farag I.F."/>
            <person name="Doudna J."/>
            <person name="Cate J.H.D."/>
            <person name="Banfield J.F."/>
        </authorList>
    </citation>
    <scope>NUCLEOTIDE SEQUENCE [LARGE SCALE GENOMIC DNA]</scope>
    <source>
        <strain evidence="1">NC_groundwater_70_Ag_B-0.1um_54_66</strain>
    </source>
</reference>
<organism evidence="1 2">
    <name type="scientific">Micavibrio aeruginosavorus</name>
    <dbReference type="NCBI Taxonomy" id="349221"/>
    <lineage>
        <taxon>Bacteria</taxon>
        <taxon>Pseudomonadati</taxon>
        <taxon>Bdellovibrionota</taxon>
        <taxon>Bdellovibrionia</taxon>
        <taxon>Bdellovibrionales</taxon>
        <taxon>Pseudobdellovibrionaceae</taxon>
        <taxon>Micavibrio</taxon>
    </lineage>
</organism>
<dbReference type="Proteomes" id="UP000595362">
    <property type="component" value="Chromosome"/>
</dbReference>
<evidence type="ECO:0000313" key="1">
    <source>
        <dbReference type="EMBL" id="QQG37182.1"/>
    </source>
</evidence>
<sequence>MPIAIASTYSRVHVINDMYYKGTARSTDILRADFDGCWPPADLNIGTPPDAEVIFETHNQPFSDSAAHVSNQERDFVIHLNRMASLSTIFRRHSRVRADSISHENIHVLQKQMIHQGLTDVFGRFLRHGVKGMVKRKAPKTAQYYCAEDEIQVRLHLLVSSYFRDHRKIPLNQHELWSLLHHEGVRLHERCVESLYQSPQGLKALGKFFREKRPWFVRAGVSDLNQALANIDPQQREKFCRIAFPALYGSLLELYGDREGSRRMGYGHNIILTDLFFRQAWRIGHHLDNNREHLTAEPLAKIKDIIAAMPEEQKQDMTQIVIAGRYIHPLSGHPLTLPPATVALLTPCLPPLSAQCVDITKKFQSGGQPSDFQLE</sequence>
<dbReference type="AlphaFoldDB" id="A0A7T5R466"/>
<evidence type="ECO:0000313" key="2">
    <source>
        <dbReference type="Proteomes" id="UP000595362"/>
    </source>
</evidence>
<proteinExistence type="predicted"/>
<gene>
    <name evidence="1" type="ORF">HYS17_05315</name>
</gene>
<dbReference type="EMBL" id="CP066681">
    <property type="protein sequence ID" value="QQG37182.1"/>
    <property type="molecule type" value="Genomic_DNA"/>
</dbReference>
<name>A0A7T5R466_9BACT</name>
<protein>
    <submittedName>
        <fullName evidence="1">Uncharacterized protein</fullName>
    </submittedName>
</protein>